<dbReference type="InterPro" id="IPR046513">
    <property type="entry name" value="DUF6691"/>
</dbReference>
<organism evidence="2 3">
    <name type="scientific">Sphingorhabdus arenilitoris</name>
    <dbReference type="NCBI Taxonomy" id="1490041"/>
    <lineage>
        <taxon>Bacteria</taxon>
        <taxon>Pseudomonadati</taxon>
        <taxon>Pseudomonadota</taxon>
        <taxon>Alphaproteobacteria</taxon>
        <taxon>Sphingomonadales</taxon>
        <taxon>Sphingomonadaceae</taxon>
        <taxon>Sphingorhabdus</taxon>
    </lineage>
</organism>
<feature type="transmembrane region" description="Helical" evidence="1">
    <location>
        <begin position="111"/>
        <end position="130"/>
    </location>
</feature>
<evidence type="ECO:0000313" key="2">
    <source>
        <dbReference type="EMBL" id="MFC4292093.1"/>
    </source>
</evidence>
<feature type="transmembrane region" description="Helical" evidence="1">
    <location>
        <begin position="81"/>
        <end position="99"/>
    </location>
</feature>
<reference evidence="3" key="1">
    <citation type="journal article" date="2019" name="Int. J. Syst. Evol. Microbiol.">
        <title>The Global Catalogue of Microorganisms (GCM) 10K type strain sequencing project: providing services to taxonomists for standard genome sequencing and annotation.</title>
        <authorList>
            <consortium name="The Broad Institute Genomics Platform"/>
            <consortium name="The Broad Institute Genome Sequencing Center for Infectious Disease"/>
            <person name="Wu L."/>
            <person name="Ma J."/>
        </authorList>
    </citation>
    <scope>NUCLEOTIDE SEQUENCE [LARGE SCALE GENOMIC DNA]</scope>
    <source>
        <strain evidence="3">CECT 8531</strain>
    </source>
</reference>
<dbReference type="Proteomes" id="UP001595887">
    <property type="component" value="Unassembled WGS sequence"/>
</dbReference>
<keyword evidence="3" id="KW-1185">Reference proteome</keyword>
<evidence type="ECO:0000256" key="1">
    <source>
        <dbReference type="SAM" id="Phobius"/>
    </source>
</evidence>
<feature type="transmembrane region" description="Helical" evidence="1">
    <location>
        <begin position="43"/>
        <end position="60"/>
    </location>
</feature>
<dbReference type="RefSeq" id="WP_381422497.1">
    <property type="nucleotide sequence ID" value="NZ_JBHSDH010000013.1"/>
</dbReference>
<keyword evidence="1" id="KW-0812">Transmembrane</keyword>
<sequence length="136" mass="14068">MRQVVIALIAGSLFGAGLAFSGMVDPTRVQGFLDLLGNWDPTLAFVMGGAMIPMAIAWLVQKRMTKPAADTHFNLPGTSMLDSKLAIGAVLFGIGWGIAGLCPGPAVADLALNPLPALIFVAAMVAGMAAERFAIK</sequence>
<dbReference type="EMBL" id="JBHSDH010000013">
    <property type="protein sequence ID" value="MFC4292093.1"/>
    <property type="molecule type" value="Genomic_DNA"/>
</dbReference>
<dbReference type="Pfam" id="PF20398">
    <property type="entry name" value="DUF6691"/>
    <property type="match status" value="1"/>
</dbReference>
<keyword evidence="1" id="KW-0472">Membrane</keyword>
<protein>
    <submittedName>
        <fullName evidence="2">DUF6691 family protein</fullName>
    </submittedName>
</protein>
<name>A0ABV8RFC3_9SPHN</name>
<evidence type="ECO:0000313" key="3">
    <source>
        <dbReference type="Proteomes" id="UP001595887"/>
    </source>
</evidence>
<gene>
    <name evidence="2" type="ORF">ACFOWX_06665</name>
</gene>
<comment type="caution">
    <text evidence="2">The sequence shown here is derived from an EMBL/GenBank/DDBJ whole genome shotgun (WGS) entry which is preliminary data.</text>
</comment>
<accession>A0ABV8RFC3</accession>
<proteinExistence type="predicted"/>
<keyword evidence="1" id="KW-1133">Transmembrane helix</keyword>